<dbReference type="Proteomes" id="UP000284395">
    <property type="component" value="Unassembled WGS sequence"/>
</dbReference>
<dbReference type="EMBL" id="RAPF01000017">
    <property type="protein sequence ID" value="RKF17310.1"/>
    <property type="molecule type" value="Genomic_DNA"/>
</dbReference>
<comment type="caution">
    <text evidence="2">The sequence shown here is derived from an EMBL/GenBank/DDBJ whole genome shotgun (WGS) entry which is preliminary data.</text>
</comment>
<feature type="compositionally biased region" description="Basic residues" evidence="1">
    <location>
        <begin position="1"/>
        <end position="12"/>
    </location>
</feature>
<evidence type="ECO:0000313" key="2">
    <source>
        <dbReference type="EMBL" id="RKF17310.1"/>
    </source>
</evidence>
<feature type="non-terminal residue" evidence="2">
    <location>
        <position position="1"/>
    </location>
</feature>
<name>A0A420E9C7_9SPHN</name>
<accession>A0A420E9C7</accession>
<gene>
    <name evidence="2" type="ORF">D6851_16835</name>
</gene>
<proteinExistence type="predicted"/>
<organism evidence="2 3">
    <name type="scientific">Altericroceibacterium spongiae</name>
    <dbReference type="NCBI Taxonomy" id="2320269"/>
    <lineage>
        <taxon>Bacteria</taxon>
        <taxon>Pseudomonadati</taxon>
        <taxon>Pseudomonadota</taxon>
        <taxon>Alphaproteobacteria</taxon>
        <taxon>Sphingomonadales</taxon>
        <taxon>Erythrobacteraceae</taxon>
        <taxon>Altericroceibacterium</taxon>
    </lineage>
</organism>
<reference evidence="2 3" key="1">
    <citation type="submission" date="2018-09" db="EMBL/GenBank/DDBJ databases">
        <title>Altererythrobacter spongiae sp. nov., isolated from a marine sponge.</title>
        <authorList>
            <person name="Zhuang L."/>
            <person name="Luo L."/>
        </authorList>
    </citation>
    <scope>NUCLEOTIDE SEQUENCE [LARGE SCALE GENOMIC DNA]</scope>
    <source>
        <strain evidence="2 3">HN-Y73</strain>
    </source>
</reference>
<evidence type="ECO:0000256" key="1">
    <source>
        <dbReference type="SAM" id="MobiDB-lite"/>
    </source>
</evidence>
<feature type="region of interest" description="Disordered" evidence="1">
    <location>
        <begin position="1"/>
        <end position="34"/>
    </location>
</feature>
<dbReference type="AlphaFoldDB" id="A0A420E9C7"/>
<sequence>LHGAGVRRRRSCLKGERRSRPPLPRNGIRRGRASLRCGRTTPIESRCPPLSPAFLGVRVPADGMAIAEQAI</sequence>
<evidence type="ECO:0000313" key="3">
    <source>
        <dbReference type="Proteomes" id="UP000284395"/>
    </source>
</evidence>
<keyword evidence="3" id="KW-1185">Reference proteome</keyword>
<protein>
    <submittedName>
        <fullName evidence="2">Uncharacterized protein</fullName>
    </submittedName>
</protein>